<dbReference type="GO" id="GO:0005783">
    <property type="term" value="C:endoplasmic reticulum"/>
    <property type="evidence" value="ECO:0007669"/>
    <property type="project" value="TreeGrafter"/>
</dbReference>
<dbReference type="PANTHER" id="PTHR36691:SF1">
    <property type="entry name" value="TRANSMEMBRANE PROTEIN 247"/>
    <property type="match status" value="1"/>
</dbReference>
<protein>
    <submittedName>
        <fullName evidence="2">Basic-leucine zipper transcription factor Q</fullName>
    </submittedName>
</protein>
<keyword evidence="3" id="KW-1185">Reference proteome</keyword>
<evidence type="ECO:0000313" key="2">
    <source>
        <dbReference type="EMBL" id="KYO41234.1"/>
    </source>
</evidence>
<feature type="region of interest" description="Disordered" evidence="1">
    <location>
        <begin position="307"/>
        <end position="335"/>
    </location>
</feature>
<feature type="region of interest" description="Disordered" evidence="1">
    <location>
        <begin position="230"/>
        <end position="270"/>
    </location>
</feature>
<dbReference type="Proteomes" id="UP000050525">
    <property type="component" value="Unassembled WGS sequence"/>
</dbReference>
<accession>A0A151NWT7</accession>
<feature type="compositionally biased region" description="Basic and acidic residues" evidence="1">
    <location>
        <begin position="95"/>
        <end position="105"/>
    </location>
</feature>
<feature type="compositionally biased region" description="Polar residues" evidence="1">
    <location>
        <begin position="28"/>
        <end position="46"/>
    </location>
</feature>
<feature type="compositionally biased region" description="Basic and acidic residues" evidence="1">
    <location>
        <begin position="242"/>
        <end position="265"/>
    </location>
</feature>
<feature type="compositionally biased region" description="Basic and acidic residues" evidence="1">
    <location>
        <begin position="307"/>
        <end position="324"/>
    </location>
</feature>
<evidence type="ECO:0000256" key="1">
    <source>
        <dbReference type="SAM" id="MobiDB-lite"/>
    </source>
</evidence>
<comment type="caution">
    <text evidence="2">The sequence shown here is derived from an EMBL/GenBank/DDBJ whole genome shotgun (WGS) entry which is preliminary data.</text>
</comment>
<feature type="region of interest" description="Disordered" evidence="1">
    <location>
        <begin position="157"/>
        <end position="206"/>
    </location>
</feature>
<proteinExistence type="predicted"/>
<dbReference type="PANTHER" id="PTHR36691">
    <property type="entry name" value="TRANSMEMBRANE PROTEIN 247"/>
    <property type="match status" value="1"/>
</dbReference>
<feature type="compositionally biased region" description="Basic and acidic residues" evidence="1">
    <location>
        <begin position="157"/>
        <end position="184"/>
    </location>
</feature>
<feature type="region of interest" description="Disordered" evidence="1">
    <location>
        <begin position="1"/>
        <end position="55"/>
    </location>
</feature>
<sequence>MDPVEDTPSILHAPCTITETQANKDQESQLETGAQKEVTNGLSQPQIIHKEGKINSQEEQELAKFRQVERNNTELEKMRINFELTMLKYQQLENEKQRQHEEKMEQMCQQAPLKPAGSQEVEHPGNKLDPITEIELKKMRMEFELSKLRYIYEENERQRQHEQKMLKEKEKQWQHEENMEETHWQKLPRRGSQKNPSGKTEATAEMELGNMKIELQLTMLIYLKDMNEKQMQCEKRKKKEKKSLEQAEEEKQKDTKEEKQEEIMKEQVPCTVVSSEEPEWLNNRFDLAVESELERRRMEFELTRLEYEHKENEKQRQHEEKMEQMHQQAALSELA</sequence>
<dbReference type="AlphaFoldDB" id="A0A151NWT7"/>
<feature type="region of interest" description="Disordered" evidence="1">
    <location>
        <begin position="95"/>
        <end position="126"/>
    </location>
</feature>
<reference evidence="2 3" key="1">
    <citation type="journal article" date="2012" name="Genome Biol.">
        <title>Sequencing three crocodilian genomes to illuminate the evolution of archosaurs and amniotes.</title>
        <authorList>
            <person name="St John J.A."/>
            <person name="Braun E.L."/>
            <person name="Isberg S.R."/>
            <person name="Miles L.G."/>
            <person name="Chong A.Y."/>
            <person name="Gongora J."/>
            <person name="Dalzell P."/>
            <person name="Moran C."/>
            <person name="Bed'hom B."/>
            <person name="Abzhanov A."/>
            <person name="Burgess S.C."/>
            <person name="Cooksey A.M."/>
            <person name="Castoe T.A."/>
            <person name="Crawford N.G."/>
            <person name="Densmore L.D."/>
            <person name="Drew J.C."/>
            <person name="Edwards S.V."/>
            <person name="Faircloth B.C."/>
            <person name="Fujita M.K."/>
            <person name="Greenwold M.J."/>
            <person name="Hoffmann F.G."/>
            <person name="Howard J.M."/>
            <person name="Iguchi T."/>
            <person name="Janes D.E."/>
            <person name="Khan S.Y."/>
            <person name="Kohno S."/>
            <person name="de Koning A.J."/>
            <person name="Lance S.L."/>
            <person name="McCarthy F.M."/>
            <person name="McCormack J.E."/>
            <person name="Merchant M.E."/>
            <person name="Peterson D.G."/>
            <person name="Pollock D.D."/>
            <person name="Pourmand N."/>
            <person name="Raney B.J."/>
            <person name="Roessler K.A."/>
            <person name="Sanford J.R."/>
            <person name="Sawyer R.H."/>
            <person name="Schmidt C.J."/>
            <person name="Triplett E.W."/>
            <person name="Tuberville T.D."/>
            <person name="Venegas-Anaya M."/>
            <person name="Howard J.T."/>
            <person name="Jarvis E.D."/>
            <person name="Guillette L.J.Jr."/>
            <person name="Glenn T.C."/>
            <person name="Green R.E."/>
            <person name="Ray D.A."/>
        </authorList>
    </citation>
    <scope>NUCLEOTIDE SEQUENCE [LARGE SCALE GENOMIC DNA]</scope>
    <source>
        <strain evidence="2">KSC_2009_1</strain>
    </source>
</reference>
<dbReference type="EMBL" id="AKHW03001657">
    <property type="protein sequence ID" value="KYO41234.1"/>
    <property type="molecule type" value="Genomic_DNA"/>
</dbReference>
<dbReference type="Pfam" id="PF15444">
    <property type="entry name" value="TMEM247"/>
    <property type="match status" value="3"/>
</dbReference>
<organism evidence="2 3">
    <name type="scientific">Alligator mississippiensis</name>
    <name type="common">American alligator</name>
    <dbReference type="NCBI Taxonomy" id="8496"/>
    <lineage>
        <taxon>Eukaryota</taxon>
        <taxon>Metazoa</taxon>
        <taxon>Chordata</taxon>
        <taxon>Craniata</taxon>
        <taxon>Vertebrata</taxon>
        <taxon>Euteleostomi</taxon>
        <taxon>Archelosauria</taxon>
        <taxon>Archosauria</taxon>
        <taxon>Crocodylia</taxon>
        <taxon>Alligatoridae</taxon>
        <taxon>Alligatorinae</taxon>
        <taxon>Alligator</taxon>
    </lineage>
</organism>
<gene>
    <name evidence="2" type="ORF">Y1Q_0011072</name>
</gene>
<evidence type="ECO:0000313" key="3">
    <source>
        <dbReference type="Proteomes" id="UP000050525"/>
    </source>
</evidence>
<name>A0A151NWT7_ALLMI</name>
<dbReference type="InterPro" id="IPR029200">
    <property type="entry name" value="TMEM247"/>
</dbReference>